<evidence type="ECO:0000259" key="1">
    <source>
        <dbReference type="Pfam" id="PF12937"/>
    </source>
</evidence>
<evidence type="ECO:0000313" key="3">
    <source>
        <dbReference type="Proteomes" id="UP000243876"/>
    </source>
</evidence>
<name>A0A0D6EN45_SPOSA</name>
<proteinExistence type="predicted"/>
<dbReference type="InterPro" id="IPR001810">
    <property type="entry name" value="F-box_dom"/>
</dbReference>
<gene>
    <name evidence="2" type="primary">SPOSA6832_03202</name>
</gene>
<dbReference type="CDD" id="cd09917">
    <property type="entry name" value="F-box_SF"/>
    <property type="match status" value="1"/>
</dbReference>
<keyword evidence="3" id="KW-1185">Reference proteome</keyword>
<dbReference type="EMBL" id="CENE01000014">
    <property type="protein sequence ID" value="CEQ41467.1"/>
    <property type="molecule type" value="Genomic_DNA"/>
</dbReference>
<organism evidence="2 3">
    <name type="scientific">Sporidiobolus salmonicolor</name>
    <name type="common">Yeast-like fungus</name>
    <name type="synonym">Sporobolomyces salmonicolor</name>
    <dbReference type="NCBI Taxonomy" id="5005"/>
    <lineage>
        <taxon>Eukaryota</taxon>
        <taxon>Fungi</taxon>
        <taxon>Dikarya</taxon>
        <taxon>Basidiomycota</taxon>
        <taxon>Pucciniomycotina</taxon>
        <taxon>Microbotryomycetes</taxon>
        <taxon>Sporidiobolales</taxon>
        <taxon>Sporidiobolaceae</taxon>
        <taxon>Sporobolomyces</taxon>
    </lineage>
</organism>
<protein>
    <submittedName>
        <fullName evidence="2">SPOSA6832_03202-mRNA-1:cds</fullName>
    </submittedName>
</protein>
<dbReference type="InterPro" id="IPR036047">
    <property type="entry name" value="F-box-like_dom_sf"/>
</dbReference>
<reference evidence="3" key="1">
    <citation type="submission" date="2015-02" db="EMBL/GenBank/DDBJ databases">
        <authorList>
            <person name="Gon?alves P."/>
        </authorList>
    </citation>
    <scope>NUCLEOTIDE SEQUENCE [LARGE SCALE GENOMIC DNA]</scope>
</reference>
<dbReference type="Proteomes" id="UP000243876">
    <property type="component" value="Unassembled WGS sequence"/>
</dbReference>
<sequence>MPAPLASELPPELFLAIFSHLEFDGGYPDQDTLRSASLVCRAWRDPAQTTLWESGALLENEQEVRSWIRTKGRRRCGPREMVVANVRGEGLLQELFGEMHGVQALTILNPEGNVSANTFAHPALFDLKELTLHVHLTATSPVSPLPFHLRRLVLLDSTLQTRHLASFLNYIAPSSSSSMRFLSLSSIGSTAHPPIGSSDQADPYIPILHSATSLDSLECTSMPLPILRNLPPSLTGMATQEDAGKLDVGELREAFAKLKRLERLYFACARRDFARIGGLGLVEELERRTIKLYFAADEEQ</sequence>
<accession>A0A0D6EN45</accession>
<dbReference type="SUPFAM" id="SSF81383">
    <property type="entry name" value="F-box domain"/>
    <property type="match status" value="1"/>
</dbReference>
<dbReference type="OrthoDB" id="270763at2759"/>
<evidence type="ECO:0000313" key="2">
    <source>
        <dbReference type="EMBL" id="CEQ41467.1"/>
    </source>
</evidence>
<dbReference type="Gene3D" id="1.20.1280.50">
    <property type="match status" value="1"/>
</dbReference>
<feature type="domain" description="F-box" evidence="1">
    <location>
        <begin position="7"/>
        <end position="53"/>
    </location>
</feature>
<dbReference type="AlphaFoldDB" id="A0A0D6EN45"/>
<dbReference type="Pfam" id="PF12937">
    <property type="entry name" value="F-box-like"/>
    <property type="match status" value="1"/>
</dbReference>